<dbReference type="EMBL" id="QJJQ01000004">
    <property type="protein sequence ID" value="PXW87894.1"/>
    <property type="molecule type" value="Genomic_DNA"/>
</dbReference>
<dbReference type="InterPro" id="IPR000182">
    <property type="entry name" value="GNAT_dom"/>
</dbReference>
<evidence type="ECO:0000256" key="2">
    <source>
        <dbReference type="ARBA" id="ARBA00023315"/>
    </source>
</evidence>
<sequence length="157" mass="18143">MSEKYYVEVLTSLSPEMQDIMMELEKDAFPGIGAVDEQTLVPIARFGKLIVYRETGDPRPIAVCELMREYNAPQRAYVFGYYVRSDQQGKGIGQKFFAEVMNIIDEDGFDQICLTVDVSNTPAVKVYEKLGFEIKETREAEYGKGEDRYYMEWRKTN</sequence>
<evidence type="ECO:0000259" key="3">
    <source>
        <dbReference type="PROSITE" id="PS51186"/>
    </source>
</evidence>
<accession>A0A2V3W3Y7</accession>
<evidence type="ECO:0000313" key="4">
    <source>
        <dbReference type="EMBL" id="PXW87894.1"/>
    </source>
</evidence>
<dbReference type="Proteomes" id="UP000247978">
    <property type="component" value="Unassembled WGS sequence"/>
</dbReference>
<proteinExistence type="predicted"/>
<dbReference type="InterPro" id="IPR050680">
    <property type="entry name" value="YpeA/RimI_acetyltransf"/>
</dbReference>
<comment type="caution">
    <text evidence="4">The sequence shown here is derived from an EMBL/GenBank/DDBJ whole genome shotgun (WGS) entry which is preliminary data.</text>
</comment>
<dbReference type="SUPFAM" id="SSF55729">
    <property type="entry name" value="Acyl-CoA N-acyltransferases (Nat)"/>
    <property type="match status" value="1"/>
</dbReference>
<name>A0A2V3W3Y7_9BACI</name>
<dbReference type="PANTHER" id="PTHR43420">
    <property type="entry name" value="ACETYLTRANSFERASE"/>
    <property type="match status" value="1"/>
</dbReference>
<dbReference type="CDD" id="cd04301">
    <property type="entry name" value="NAT_SF"/>
    <property type="match status" value="1"/>
</dbReference>
<keyword evidence="5" id="KW-1185">Reference proteome</keyword>
<dbReference type="PROSITE" id="PS51186">
    <property type="entry name" value="GNAT"/>
    <property type="match status" value="1"/>
</dbReference>
<gene>
    <name evidence="4" type="ORF">DFR56_10442</name>
</gene>
<dbReference type="OrthoDB" id="156739at2"/>
<feature type="domain" description="N-acetyltransferase" evidence="3">
    <location>
        <begin position="8"/>
        <end position="156"/>
    </location>
</feature>
<dbReference type="AlphaFoldDB" id="A0A2V3W3Y7"/>
<dbReference type="RefSeq" id="WP_110394726.1">
    <property type="nucleotide sequence ID" value="NZ_JBHUHB010000001.1"/>
</dbReference>
<keyword evidence="2" id="KW-0012">Acyltransferase</keyword>
<dbReference type="PANTHER" id="PTHR43420:SF12">
    <property type="entry name" value="N-ACETYLTRANSFERASE DOMAIN-CONTAINING PROTEIN"/>
    <property type="match status" value="1"/>
</dbReference>
<protein>
    <submittedName>
        <fullName evidence="4">Ribosomal-protein-alanine N-acetyltransferase</fullName>
    </submittedName>
</protein>
<evidence type="ECO:0000313" key="5">
    <source>
        <dbReference type="Proteomes" id="UP000247978"/>
    </source>
</evidence>
<dbReference type="GO" id="GO:0016747">
    <property type="term" value="F:acyltransferase activity, transferring groups other than amino-acyl groups"/>
    <property type="evidence" value="ECO:0007669"/>
    <property type="project" value="InterPro"/>
</dbReference>
<dbReference type="Gene3D" id="3.40.630.30">
    <property type="match status" value="1"/>
</dbReference>
<reference evidence="4 5" key="1">
    <citation type="submission" date="2018-05" db="EMBL/GenBank/DDBJ databases">
        <title>Genomic Encyclopedia of Type Strains, Phase IV (KMG-IV): sequencing the most valuable type-strain genomes for metagenomic binning, comparative biology and taxonomic classification.</title>
        <authorList>
            <person name="Goeker M."/>
        </authorList>
    </citation>
    <scope>NUCLEOTIDE SEQUENCE [LARGE SCALE GENOMIC DNA]</scope>
    <source>
        <strain evidence="4 5">DSM 28556</strain>
    </source>
</reference>
<organism evidence="4 5">
    <name type="scientific">Pseudogracilibacillus auburnensis</name>
    <dbReference type="NCBI Taxonomy" id="1494959"/>
    <lineage>
        <taxon>Bacteria</taxon>
        <taxon>Bacillati</taxon>
        <taxon>Bacillota</taxon>
        <taxon>Bacilli</taxon>
        <taxon>Bacillales</taxon>
        <taxon>Bacillaceae</taxon>
        <taxon>Pseudogracilibacillus</taxon>
    </lineage>
</organism>
<dbReference type="InterPro" id="IPR016181">
    <property type="entry name" value="Acyl_CoA_acyltransferase"/>
</dbReference>
<keyword evidence="1 4" id="KW-0808">Transferase</keyword>
<dbReference type="Pfam" id="PF00583">
    <property type="entry name" value="Acetyltransf_1"/>
    <property type="match status" value="1"/>
</dbReference>
<evidence type="ECO:0000256" key="1">
    <source>
        <dbReference type="ARBA" id="ARBA00022679"/>
    </source>
</evidence>